<proteinExistence type="predicted"/>
<feature type="domain" description="DUF2382" evidence="1">
    <location>
        <begin position="22"/>
        <end position="132"/>
    </location>
</feature>
<dbReference type="RefSeq" id="WP_238713252.1">
    <property type="nucleotide sequence ID" value="NZ_JAEPBH010000013.1"/>
</dbReference>
<dbReference type="Proteomes" id="UP000659047">
    <property type="component" value="Unassembled WGS sequence"/>
</dbReference>
<organism evidence="2 3">
    <name type="scientific">Tenebrionibacter intestinalis</name>
    <dbReference type="NCBI Taxonomy" id="2799638"/>
    <lineage>
        <taxon>Bacteria</taxon>
        <taxon>Pseudomonadati</taxon>
        <taxon>Pseudomonadota</taxon>
        <taxon>Gammaproteobacteria</taxon>
        <taxon>Enterobacterales</taxon>
        <taxon>Enterobacteriaceae</taxon>
        <taxon>Tenebrionibacter/Tenebrionicola group</taxon>
        <taxon>Tenebrionibacter</taxon>
    </lineage>
</organism>
<dbReference type="Pfam" id="PF09557">
    <property type="entry name" value="DUF2382"/>
    <property type="match status" value="1"/>
</dbReference>
<name>A0A8K0V414_9ENTR</name>
<dbReference type="EMBL" id="JAEPBH010000013">
    <property type="protein sequence ID" value="MBK4715018.1"/>
    <property type="molecule type" value="Genomic_DNA"/>
</dbReference>
<gene>
    <name evidence="2" type="ORF">JJB97_06675</name>
</gene>
<evidence type="ECO:0000313" key="3">
    <source>
        <dbReference type="Proteomes" id="UP000659047"/>
    </source>
</evidence>
<reference evidence="2" key="1">
    <citation type="submission" date="2021-01" db="EMBL/GenBank/DDBJ databases">
        <title>Intestinitalea alba gen. nov., sp. nov., a novel genus of the family Enterobacteriaceae, isolated from the gut of the plastic-eating mealworm Tenebrio molitor L.</title>
        <authorList>
            <person name="Yang Y."/>
        </authorList>
    </citation>
    <scope>NUCLEOTIDE SEQUENCE</scope>
    <source>
        <strain evidence="2">BIT-L3</strain>
    </source>
</reference>
<keyword evidence="3" id="KW-1185">Reference proteome</keyword>
<evidence type="ECO:0000313" key="2">
    <source>
        <dbReference type="EMBL" id="MBK4715018.1"/>
    </source>
</evidence>
<protein>
    <submittedName>
        <fullName evidence="2">DUF2382 domain-containing protein</fullName>
    </submittedName>
</protein>
<comment type="caution">
    <text evidence="2">The sequence shown here is derived from an EMBL/GenBank/DDBJ whole genome shotgun (WGS) entry which is preliminary data.</text>
</comment>
<dbReference type="InterPro" id="IPR019060">
    <property type="entry name" value="DUF2382"/>
</dbReference>
<dbReference type="AlphaFoldDB" id="A0A8K0V414"/>
<sequence>MTDNERPHPTDNEDNTPQVQRIPVYNEKVQIDKETVCHGKVIVKRNTLRQQVTVSENISHQDAIIEVVPIGKYVDSIPQHTENDDVIVIPVYEEHTQIVKRVYLKEEIRITKKKTVHPFEQLVEVKQQVISVTREKK</sequence>
<accession>A0A8K0V414</accession>
<evidence type="ECO:0000259" key="1">
    <source>
        <dbReference type="Pfam" id="PF09557"/>
    </source>
</evidence>